<dbReference type="InterPro" id="IPR007630">
    <property type="entry name" value="RNA_pol_sigma70_r4"/>
</dbReference>
<feature type="compositionally biased region" description="Acidic residues" evidence="5">
    <location>
        <begin position="71"/>
        <end position="81"/>
    </location>
</feature>
<keyword evidence="8" id="KW-1185">Reference proteome</keyword>
<dbReference type="InterPro" id="IPR000943">
    <property type="entry name" value="RNA_pol_sigma70"/>
</dbReference>
<accession>A0ABP9HK50</accession>
<dbReference type="RefSeq" id="WP_345677274.1">
    <property type="nucleotide sequence ID" value="NZ_BAABHS010000015.1"/>
</dbReference>
<dbReference type="EMBL" id="BAABHS010000015">
    <property type="protein sequence ID" value="GAA4972620.1"/>
    <property type="molecule type" value="Genomic_DNA"/>
</dbReference>
<evidence type="ECO:0000313" key="8">
    <source>
        <dbReference type="Proteomes" id="UP001500466"/>
    </source>
</evidence>
<dbReference type="InterPro" id="IPR014322">
    <property type="entry name" value="RNA_pol_sigma-B/F/G"/>
</dbReference>
<organism evidence="7 8">
    <name type="scientific">Yinghuangia aomiensis</name>
    <dbReference type="NCBI Taxonomy" id="676205"/>
    <lineage>
        <taxon>Bacteria</taxon>
        <taxon>Bacillati</taxon>
        <taxon>Actinomycetota</taxon>
        <taxon>Actinomycetes</taxon>
        <taxon>Kitasatosporales</taxon>
        <taxon>Streptomycetaceae</taxon>
        <taxon>Yinghuangia</taxon>
    </lineage>
</organism>
<dbReference type="InterPro" id="IPR014284">
    <property type="entry name" value="RNA_pol_sigma-70_dom"/>
</dbReference>
<dbReference type="NCBIfam" id="TIGR02980">
    <property type="entry name" value="SigBFG"/>
    <property type="match status" value="1"/>
</dbReference>
<dbReference type="PROSITE" id="PS00715">
    <property type="entry name" value="SIGMA70_1"/>
    <property type="match status" value="1"/>
</dbReference>
<dbReference type="Pfam" id="PF04542">
    <property type="entry name" value="Sigma70_r2"/>
    <property type="match status" value="1"/>
</dbReference>
<dbReference type="InterPro" id="IPR036388">
    <property type="entry name" value="WH-like_DNA-bd_sf"/>
</dbReference>
<proteinExistence type="predicted"/>
<evidence type="ECO:0000256" key="1">
    <source>
        <dbReference type="ARBA" id="ARBA00023015"/>
    </source>
</evidence>
<evidence type="ECO:0000259" key="6">
    <source>
        <dbReference type="PROSITE" id="PS00715"/>
    </source>
</evidence>
<dbReference type="NCBIfam" id="TIGR02937">
    <property type="entry name" value="sigma70-ECF"/>
    <property type="match status" value="1"/>
</dbReference>
<dbReference type="PRINTS" id="PR00046">
    <property type="entry name" value="SIGMA70FCT"/>
</dbReference>
<dbReference type="SUPFAM" id="SSF88659">
    <property type="entry name" value="Sigma3 and sigma4 domains of RNA polymerase sigma factors"/>
    <property type="match status" value="2"/>
</dbReference>
<dbReference type="InterPro" id="IPR007627">
    <property type="entry name" value="RNA_pol_sigma70_r2"/>
</dbReference>
<dbReference type="Pfam" id="PF04539">
    <property type="entry name" value="Sigma70_r3"/>
    <property type="match status" value="1"/>
</dbReference>
<dbReference type="Gene3D" id="1.10.10.10">
    <property type="entry name" value="Winged helix-like DNA-binding domain superfamily/Winged helix DNA-binding domain"/>
    <property type="match status" value="2"/>
</dbReference>
<gene>
    <name evidence="7" type="ORF">GCM10023205_43570</name>
</gene>
<sequence length="355" mass="38884">MAVRLDDAAVTRGQRPRLAKAEPTSVPAGADPRALADDLADDLAEELAGTPAGEPSEGLADDLAELPPGDLADEPAEEPVDEPGVNVDELLAYPQLLHHLPTPLAREAGDALLARLARLEPGTAQHSYVRGLLVELNLPMVRHAAGRYRRRGEPVEDIVQVGTIGLIKAIDRYEADRGSSFMAYAMPTIIGEIKRFFRDTSWSVRVPRRLRELRTELLRATDELTATLGRTPTPRELAERIGITEEEVVEGLDACTVYTATSLDETAYGDAEGQETVGDRLGAEDHELDLVEYREALRPLLAELPGRERAILVMRFYGNLTQAQIGERVGISQMHVSRLLARTLASLRERLMVPG</sequence>
<protein>
    <recommendedName>
        <fullName evidence="6">RNA polymerase sigma-70 domain-containing protein</fullName>
    </recommendedName>
</protein>
<dbReference type="PANTHER" id="PTHR30385:SF4">
    <property type="entry name" value="RNA POLYMERASE SIGMA-E FACTOR"/>
    <property type="match status" value="1"/>
</dbReference>
<dbReference type="Gene3D" id="1.20.120.1810">
    <property type="match status" value="1"/>
</dbReference>
<dbReference type="CDD" id="cd06171">
    <property type="entry name" value="Sigma70_r4"/>
    <property type="match status" value="1"/>
</dbReference>
<keyword evidence="1" id="KW-0805">Transcription regulation</keyword>
<feature type="region of interest" description="Disordered" evidence="5">
    <location>
        <begin position="1"/>
        <end position="81"/>
    </location>
</feature>
<evidence type="ECO:0000256" key="4">
    <source>
        <dbReference type="ARBA" id="ARBA00023163"/>
    </source>
</evidence>
<evidence type="ECO:0000256" key="5">
    <source>
        <dbReference type="SAM" id="MobiDB-lite"/>
    </source>
</evidence>
<keyword evidence="3" id="KW-0238">DNA-binding</keyword>
<dbReference type="InterPro" id="IPR013324">
    <property type="entry name" value="RNA_pol_sigma_r3/r4-like"/>
</dbReference>
<evidence type="ECO:0000256" key="3">
    <source>
        <dbReference type="ARBA" id="ARBA00023125"/>
    </source>
</evidence>
<reference evidence="8" key="1">
    <citation type="journal article" date="2019" name="Int. J. Syst. Evol. Microbiol.">
        <title>The Global Catalogue of Microorganisms (GCM) 10K type strain sequencing project: providing services to taxonomists for standard genome sequencing and annotation.</title>
        <authorList>
            <consortium name="The Broad Institute Genomics Platform"/>
            <consortium name="The Broad Institute Genome Sequencing Center for Infectious Disease"/>
            <person name="Wu L."/>
            <person name="Ma J."/>
        </authorList>
    </citation>
    <scope>NUCLEOTIDE SEQUENCE [LARGE SCALE GENOMIC DNA]</scope>
    <source>
        <strain evidence="8">JCM 17986</strain>
    </source>
</reference>
<dbReference type="PANTHER" id="PTHR30385">
    <property type="entry name" value="SIGMA FACTOR F FLAGELLAR"/>
    <property type="match status" value="1"/>
</dbReference>
<dbReference type="InterPro" id="IPR007624">
    <property type="entry name" value="RNA_pol_sigma70_r3"/>
</dbReference>
<name>A0ABP9HK50_9ACTN</name>
<dbReference type="Pfam" id="PF04545">
    <property type="entry name" value="Sigma70_r4"/>
    <property type="match status" value="1"/>
</dbReference>
<keyword evidence="4" id="KW-0804">Transcription</keyword>
<keyword evidence="2" id="KW-0731">Sigma factor</keyword>
<evidence type="ECO:0000313" key="7">
    <source>
        <dbReference type="EMBL" id="GAA4972620.1"/>
    </source>
</evidence>
<feature type="domain" description="RNA polymerase sigma-70" evidence="6">
    <location>
        <begin position="157"/>
        <end position="170"/>
    </location>
</feature>
<evidence type="ECO:0000256" key="2">
    <source>
        <dbReference type="ARBA" id="ARBA00023082"/>
    </source>
</evidence>
<dbReference type="SUPFAM" id="SSF88946">
    <property type="entry name" value="Sigma2 domain of RNA polymerase sigma factors"/>
    <property type="match status" value="1"/>
</dbReference>
<comment type="caution">
    <text evidence="7">The sequence shown here is derived from an EMBL/GenBank/DDBJ whole genome shotgun (WGS) entry which is preliminary data.</text>
</comment>
<dbReference type="InterPro" id="IPR013325">
    <property type="entry name" value="RNA_pol_sigma_r2"/>
</dbReference>
<dbReference type="Proteomes" id="UP001500466">
    <property type="component" value="Unassembled WGS sequence"/>
</dbReference>